<dbReference type="PANTHER" id="PTHR10091">
    <property type="entry name" value="ALDOSE-1-EPIMERASE"/>
    <property type="match status" value="1"/>
</dbReference>
<organism evidence="5 6">
    <name type="scientific">Triparma laevis f. longispina</name>
    <dbReference type="NCBI Taxonomy" id="1714387"/>
    <lineage>
        <taxon>Eukaryota</taxon>
        <taxon>Sar</taxon>
        <taxon>Stramenopiles</taxon>
        <taxon>Ochrophyta</taxon>
        <taxon>Bolidophyceae</taxon>
        <taxon>Parmales</taxon>
        <taxon>Triparmaceae</taxon>
        <taxon>Triparma</taxon>
    </lineage>
</organism>
<dbReference type="OrthoDB" id="274691at2759"/>
<evidence type="ECO:0000313" key="5">
    <source>
        <dbReference type="EMBL" id="GMI18141.1"/>
    </source>
</evidence>
<dbReference type="SUPFAM" id="SSF74650">
    <property type="entry name" value="Galactose mutarotase-like"/>
    <property type="match status" value="1"/>
</dbReference>
<dbReference type="InterPro" id="IPR011013">
    <property type="entry name" value="Gal_mutarotase_sf_dom"/>
</dbReference>
<evidence type="ECO:0000256" key="2">
    <source>
        <dbReference type="ARBA" id="ARBA00023235"/>
    </source>
</evidence>
<feature type="chain" id="PRO_5040754514" description="Aldose 1-epimerase" evidence="4">
    <location>
        <begin position="23"/>
        <end position="390"/>
    </location>
</feature>
<dbReference type="EMBL" id="BRXW01000321">
    <property type="protein sequence ID" value="GMI18141.1"/>
    <property type="molecule type" value="Genomic_DNA"/>
</dbReference>
<dbReference type="GO" id="GO:0006006">
    <property type="term" value="P:glucose metabolic process"/>
    <property type="evidence" value="ECO:0007669"/>
    <property type="project" value="TreeGrafter"/>
</dbReference>
<dbReference type="CDD" id="cd09019">
    <property type="entry name" value="galactose_mutarotase_like"/>
    <property type="match status" value="1"/>
</dbReference>
<evidence type="ECO:0008006" key="7">
    <source>
        <dbReference type="Google" id="ProtNLM"/>
    </source>
</evidence>
<keyword evidence="4" id="KW-0732">Signal</keyword>
<dbReference type="GO" id="GO:0030246">
    <property type="term" value="F:carbohydrate binding"/>
    <property type="evidence" value="ECO:0007669"/>
    <property type="project" value="InterPro"/>
</dbReference>
<dbReference type="InterPro" id="IPR014718">
    <property type="entry name" value="GH-type_carb-bd"/>
</dbReference>
<keyword evidence="3" id="KW-0119">Carbohydrate metabolism</keyword>
<keyword evidence="6" id="KW-1185">Reference proteome</keyword>
<accession>A0A9W7L0W3</accession>
<protein>
    <recommendedName>
        <fullName evidence="7">Aldose 1-epimerase</fullName>
    </recommendedName>
</protein>
<sequence length="390" mass="42152">MKRKIGIPLVVILGALTRESIASAPSPPDYNCTDQPEGSFDPILLQNGDISAQFIRYGATITHLLAPDQSGTPRDVILGFDYGMDYCAESTHPFFGATIGRVANRIEAGTFSVNGENYNTPLNENGCDTLHGGFVGADRWVWDVSESSDSSVTFTHTSPDLDQGFPGTVKFSVTHMLSSDNTWSIDYSATTDMDTIISMTNHAYFNLNANMNGEGTVLDHVINAPNAGKYIPVDEYLIPTGTIDPVPDYLNFTSPKALSVDIDSGTVDASGGYDNALFFTDYAPNVSRKVISMHSPITGIAVLVTSDQASVQLYTGNNLDSTIPRKKSQCDEGEGEGGECFYEWRGAATLEMQAGVDNANHRDGGFPSIDVKAGSQYKQRSEYKFGVVYS</sequence>
<gene>
    <name evidence="5" type="ORF">TrLO_g4610</name>
</gene>
<dbReference type="Gene3D" id="2.70.98.10">
    <property type="match status" value="1"/>
</dbReference>
<dbReference type="InterPro" id="IPR008183">
    <property type="entry name" value="Aldose_1/G6P_1-epimerase"/>
</dbReference>
<dbReference type="Proteomes" id="UP001165122">
    <property type="component" value="Unassembled WGS sequence"/>
</dbReference>
<feature type="signal peptide" evidence="4">
    <location>
        <begin position="1"/>
        <end position="22"/>
    </location>
</feature>
<comment type="caution">
    <text evidence="5">The sequence shown here is derived from an EMBL/GenBank/DDBJ whole genome shotgun (WGS) entry which is preliminary data.</text>
</comment>
<dbReference type="GO" id="GO:0004034">
    <property type="term" value="F:aldose 1-epimerase activity"/>
    <property type="evidence" value="ECO:0007669"/>
    <property type="project" value="TreeGrafter"/>
</dbReference>
<reference evidence="6" key="1">
    <citation type="journal article" date="2023" name="Commun. Biol.">
        <title>Genome analysis of Parmales, the sister group of diatoms, reveals the evolutionary specialization of diatoms from phago-mixotrophs to photoautotrophs.</title>
        <authorList>
            <person name="Ban H."/>
            <person name="Sato S."/>
            <person name="Yoshikawa S."/>
            <person name="Yamada K."/>
            <person name="Nakamura Y."/>
            <person name="Ichinomiya M."/>
            <person name="Sato N."/>
            <person name="Blanc-Mathieu R."/>
            <person name="Endo H."/>
            <person name="Kuwata A."/>
            <person name="Ogata H."/>
        </authorList>
    </citation>
    <scope>NUCLEOTIDE SEQUENCE [LARGE SCALE GENOMIC DNA]</scope>
    <source>
        <strain evidence="6">NIES 3700</strain>
    </source>
</reference>
<dbReference type="AlphaFoldDB" id="A0A9W7L0W3"/>
<dbReference type="Pfam" id="PF01263">
    <property type="entry name" value="Aldose_epim"/>
    <property type="match status" value="1"/>
</dbReference>
<dbReference type="PANTHER" id="PTHR10091:SF0">
    <property type="entry name" value="GALACTOSE MUTAROTASE"/>
    <property type="match status" value="1"/>
</dbReference>
<keyword evidence="2" id="KW-0413">Isomerase</keyword>
<dbReference type="GO" id="GO:0033499">
    <property type="term" value="P:galactose catabolic process via UDP-galactose, Leloir pathway"/>
    <property type="evidence" value="ECO:0007669"/>
    <property type="project" value="TreeGrafter"/>
</dbReference>
<evidence type="ECO:0000256" key="3">
    <source>
        <dbReference type="ARBA" id="ARBA00023277"/>
    </source>
</evidence>
<name>A0A9W7L0W3_9STRA</name>
<dbReference type="InterPro" id="IPR018052">
    <property type="entry name" value="Ald1_epimerase_CS"/>
</dbReference>
<evidence type="ECO:0000313" key="6">
    <source>
        <dbReference type="Proteomes" id="UP001165122"/>
    </source>
</evidence>
<evidence type="ECO:0000256" key="1">
    <source>
        <dbReference type="ARBA" id="ARBA00006206"/>
    </source>
</evidence>
<comment type="similarity">
    <text evidence="1">Belongs to the aldose epimerase family.</text>
</comment>
<dbReference type="PROSITE" id="PS00545">
    <property type="entry name" value="ALDOSE_1_EPIMERASE"/>
    <property type="match status" value="1"/>
</dbReference>
<evidence type="ECO:0000256" key="4">
    <source>
        <dbReference type="SAM" id="SignalP"/>
    </source>
</evidence>
<dbReference type="InterPro" id="IPR047215">
    <property type="entry name" value="Galactose_mutarotase-like"/>
</dbReference>
<proteinExistence type="inferred from homology"/>